<dbReference type="UniPathway" id="UPA00196"/>
<feature type="transmembrane region" description="Helical" evidence="12">
    <location>
        <begin position="523"/>
        <end position="541"/>
    </location>
</feature>
<evidence type="ECO:0000313" key="14">
    <source>
        <dbReference type="EMBL" id="KAF0311596.1"/>
    </source>
</evidence>
<dbReference type="Pfam" id="PF04987">
    <property type="entry name" value="PigN"/>
    <property type="match status" value="1"/>
</dbReference>
<keyword evidence="6 12" id="KW-0808">Transferase</keyword>
<dbReference type="OrthoDB" id="2748310at2759"/>
<evidence type="ECO:0000256" key="2">
    <source>
        <dbReference type="ARBA" id="ARBA00004687"/>
    </source>
</evidence>
<dbReference type="Pfam" id="PF01663">
    <property type="entry name" value="Phosphodiest"/>
    <property type="match status" value="1"/>
</dbReference>
<keyword evidence="8 12" id="KW-0256">Endoplasmic reticulum</keyword>
<evidence type="ECO:0000256" key="8">
    <source>
        <dbReference type="ARBA" id="ARBA00022824"/>
    </source>
</evidence>
<feature type="transmembrane region" description="Helical" evidence="12">
    <location>
        <begin position="24"/>
        <end position="45"/>
    </location>
</feature>
<dbReference type="GO" id="GO:0051377">
    <property type="term" value="F:mannose-ethanolamine phosphotransferase activity"/>
    <property type="evidence" value="ECO:0007669"/>
    <property type="project" value="UniProtKB-UniRule"/>
</dbReference>
<dbReference type="SUPFAM" id="SSF53649">
    <property type="entry name" value="Alkaline phosphatase-like"/>
    <property type="match status" value="1"/>
</dbReference>
<feature type="transmembrane region" description="Helical" evidence="12">
    <location>
        <begin position="652"/>
        <end position="671"/>
    </location>
</feature>
<evidence type="ECO:0000256" key="1">
    <source>
        <dbReference type="ARBA" id="ARBA00004477"/>
    </source>
</evidence>
<evidence type="ECO:0000256" key="12">
    <source>
        <dbReference type="RuleBase" id="RU367138"/>
    </source>
</evidence>
<evidence type="ECO:0000256" key="3">
    <source>
        <dbReference type="ARBA" id="ARBA00008400"/>
    </source>
</evidence>
<dbReference type="InterPro" id="IPR002591">
    <property type="entry name" value="Phosphodiest/P_Trfase"/>
</dbReference>
<dbReference type="PANTHER" id="PTHR12250:SF0">
    <property type="entry name" value="GPI ETHANOLAMINE PHOSPHATE TRANSFERASE 1"/>
    <property type="match status" value="1"/>
</dbReference>
<feature type="transmembrane region" description="Helical" evidence="12">
    <location>
        <begin position="548"/>
        <end position="572"/>
    </location>
</feature>
<evidence type="ECO:0000256" key="6">
    <source>
        <dbReference type="ARBA" id="ARBA00022679"/>
    </source>
</evidence>
<accession>A0A6A4WVV6</accession>
<dbReference type="Proteomes" id="UP000440578">
    <property type="component" value="Unassembled WGS sequence"/>
</dbReference>
<evidence type="ECO:0000256" key="5">
    <source>
        <dbReference type="ARBA" id="ARBA00022502"/>
    </source>
</evidence>
<dbReference type="InterPro" id="IPR037671">
    <property type="entry name" value="PIGN_N"/>
</dbReference>
<feature type="transmembrane region" description="Helical" evidence="12">
    <location>
        <begin position="627"/>
        <end position="646"/>
    </location>
</feature>
<feature type="transmembrane region" description="Helical" evidence="12">
    <location>
        <begin position="895"/>
        <end position="915"/>
    </location>
</feature>
<dbReference type="FunFam" id="3.40.720.10:FF:000015">
    <property type="entry name" value="GPI ethanolamine phosphate transferase 1"/>
    <property type="match status" value="1"/>
</dbReference>
<feature type="transmembrane region" description="Helical" evidence="12">
    <location>
        <begin position="592"/>
        <end position="615"/>
    </location>
</feature>
<evidence type="ECO:0000256" key="7">
    <source>
        <dbReference type="ARBA" id="ARBA00022692"/>
    </source>
</evidence>
<dbReference type="EMBL" id="VIIS01000227">
    <property type="protein sequence ID" value="KAF0311596.1"/>
    <property type="molecule type" value="Genomic_DNA"/>
</dbReference>
<organism evidence="14 15">
    <name type="scientific">Amphibalanus amphitrite</name>
    <name type="common">Striped barnacle</name>
    <name type="synonym">Balanus amphitrite</name>
    <dbReference type="NCBI Taxonomy" id="1232801"/>
    <lineage>
        <taxon>Eukaryota</taxon>
        <taxon>Metazoa</taxon>
        <taxon>Ecdysozoa</taxon>
        <taxon>Arthropoda</taxon>
        <taxon>Crustacea</taxon>
        <taxon>Multicrustacea</taxon>
        <taxon>Cirripedia</taxon>
        <taxon>Thoracica</taxon>
        <taxon>Thoracicalcarea</taxon>
        <taxon>Balanomorpha</taxon>
        <taxon>Balanoidea</taxon>
        <taxon>Balanidae</taxon>
        <taxon>Amphibalaninae</taxon>
        <taxon>Amphibalanus</taxon>
    </lineage>
</organism>
<evidence type="ECO:0000256" key="9">
    <source>
        <dbReference type="ARBA" id="ARBA00022989"/>
    </source>
</evidence>
<evidence type="ECO:0000259" key="13">
    <source>
        <dbReference type="Pfam" id="PF04987"/>
    </source>
</evidence>
<sequence length="995" mass="108516">MSSTAISSHLQKFAPAAGTMSWRLLLPLGLVTHLVFLASIFDIYFTSPIVHGMAPQKPLQPPPAARLVLISADGLRADKFYSRGADGRPLAPFLCRMARTRGVWGVSHTRVPTESRPGHVALVAGVYEDPSAVTRGWQENPVPFDTVFNQSSHTWAWGSPDIVPMLAKGATPGRVDTFTYDAHEQDFARGLASELDGWVFDHVSEFLRTAAGHPATDARLRQQGTVLFLHLLGLDTTGHGHKPQSSQYADNIRFVDAGLEKLIGEIDEYFNDSRTLFVFSSDHGMTDWGSHGAGDPSETQTPLVAWGAGIRGPLPAPDGDPPPDAVTAALYAGRAVDQGMAEEGEKRKEGRELLELRRTDVAQADIAPLVTALLGLNLPVNSVGRLPPDVLGVPPDQRADLLFTNARQLLCQYETRRQQRRAATAAALYWEHGRLAPHAQTQMVNKVLDYMQKRDWDNAMFLIGELMDLALAGMHYYHTYDRPMLQTAVTLCYLGWMLLLASHLVKTSGTSVPAEGPSAGGPAALAVGVVGTSVAVFLIVAKSLPAHYAVYLLLPVLLWSVLAYDVSGLWAVRAAAGDRGTVLRHGAVLVGIELLVVSFFQRWVLSVLLLALAPWPLTLPKYRKRLTVLWVGSSVLLAGFPLSPVITHQANYLLVKAAAMFSAGGVALASLSGELRLFRPVDRLREPRHCRLILLAQVALLAAAAGVTHAVQSAVGSRSAVPGFVHVASWTMLALSWLLPCLSSAWLLNRLLHVTAALLVPFLLLSLGREALFLPLLALHLYSWTRLEHTSEQKQLAELSFDDPLRKNEARRPAQFGDTRRAFFYLLFVMFAFFGIGNIASVNSFDPTCVYAFVTVFSPWVMGALLLTKILVPFLLVCCYGRAVATVTRMSTQRLFLTVLLMSDVMSVHFFFLVTDAGSWQDIGFSISHHVIATGTSCFLLILHGAARVLTSATWWSPVESVLTERRRSRVDRLGGGEIEVSVVGGSASQGIKLE</sequence>
<dbReference type="Gene3D" id="3.40.720.10">
    <property type="entry name" value="Alkaline Phosphatase, subunit A"/>
    <property type="match status" value="1"/>
</dbReference>
<keyword evidence="10 12" id="KW-0472">Membrane</keyword>
<protein>
    <recommendedName>
        <fullName evidence="4 12">GPI ethanolamine phosphate transferase 1</fullName>
        <ecNumber evidence="12">2.-.-.-</ecNumber>
    </recommendedName>
</protein>
<dbReference type="AlphaFoldDB" id="A0A6A4WVV6"/>
<dbReference type="InterPro" id="IPR017852">
    <property type="entry name" value="GPI_EtnP_transferase_1_C"/>
</dbReference>
<keyword evidence="15" id="KW-1185">Reference proteome</keyword>
<comment type="pathway">
    <text evidence="2 12">Glycolipid biosynthesis; glycosylphosphatidylinositol-anchor biosynthesis.</text>
</comment>
<feature type="transmembrane region" description="Helical" evidence="12">
    <location>
        <begin position="692"/>
        <end position="711"/>
    </location>
</feature>
<keyword evidence="9 12" id="KW-1133">Transmembrane helix</keyword>
<dbReference type="GO" id="GO:0005789">
    <property type="term" value="C:endoplasmic reticulum membrane"/>
    <property type="evidence" value="ECO:0007669"/>
    <property type="project" value="UniProtKB-SubCell"/>
</dbReference>
<dbReference type="GO" id="GO:0006506">
    <property type="term" value="P:GPI anchor biosynthetic process"/>
    <property type="evidence" value="ECO:0007669"/>
    <property type="project" value="UniProtKB-UniPathway"/>
</dbReference>
<evidence type="ECO:0000256" key="4">
    <source>
        <dbReference type="ARBA" id="ARBA00020831"/>
    </source>
</evidence>
<dbReference type="InterPro" id="IPR007070">
    <property type="entry name" value="GPI_EtnP_transferase_1"/>
</dbReference>
<name>A0A6A4WVV6_AMPAM</name>
<dbReference type="CDD" id="cd16020">
    <property type="entry name" value="GPI_EPT_1"/>
    <property type="match status" value="1"/>
</dbReference>
<comment type="subcellular location">
    <subcellularLocation>
        <location evidence="1 12">Endoplasmic reticulum membrane</location>
        <topology evidence="1 12">Multi-pass membrane protein</topology>
    </subcellularLocation>
</comment>
<feature type="transmembrane region" description="Helical" evidence="12">
    <location>
        <begin position="860"/>
        <end position="883"/>
    </location>
</feature>
<feature type="transmembrane region" description="Helical" evidence="12">
    <location>
        <begin position="723"/>
        <end position="740"/>
    </location>
</feature>
<keyword evidence="5 12" id="KW-0337">GPI-anchor biosynthesis</keyword>
<evidence type="ECO:0000313" key="15">
    <source>
        <dbReference type="Proteomes" id="UP000440578"/>
    </source>
</evidence>
<comment type="function">
    <text evidence="12">Ethanolamine phosphate transferase involved in glycosylphosphatidylinositol-anchor biosynthesis. Transfers ethanolamine phosphate to the first alpha-1,4-linked mannose of the glycosylphosphatidylinositol precursor of GPI-anchor.</text>
</comment>
<proteinExistence type="inferred from homology"/>
<gene>
    <name evidence="14" type="primary">PIGN_0</name>
    <name evidence="14" type="ORF">FJT64_017600</name>
</gene>
<dbReference type="InterPro" id="IPR017850">
    <property type="entry name" value="Alkaline_phosphatase_core_sf"/>
</dbReference>
<dbReference type="PANTHER" id="PTHR12250">
    <property type="entry name" value="PHOSPHATIDYLINOSITOL GLYCAN, CLASS N"/>
    <property type="match status" value="1"/>
</dbReference>
<comment type="similarity">
    <text evidence="3 12">Belongs to the PIGG/PIGN/PIGO family. PIGN subfamily.</text>
</comment>
<keyword evidence="7 12" id="KW-0812">Transmembrane</keyword>
<comment type="caution">
    <text evidence="14">The sequence shown here is derived from an EMBL/GenBank/DDBJ whole genome shotgun (WGS) entry which is preliminary data.</text>
</comment>
<keyword evidence="11" id="KW-0325">Glycoprotein</keyword>
<feature type="domain" description="GPI ethanolamine phosphate transferase 1 C-terminal" evidence="13">
    <location>
        <begin position="473"/>
        <end position="919"/>
    </location>
</feature>
<feature type="transmembrane region" description="Helical" evidence="12">
    <location>
        <begin position="822"/>
        <end position="840"/>
    </location>
</feature>
<reference evidence="14 15" key="1">
    <citation type="submission" date="2019-07" db="EMBL/GenBank/DDBJ databases">
        <title>Draft genome assembly of a fouling barnacle, Amphibalanus amphitrite (Darwin, 1854): The first reference genome for Thecostraca.</title>
        <authorList>
            <person name="Kim W."/>
        </authorList>
    </citation>
    <scope>NUCLEOTIDE SEQUENCE [LARGE SCALE GENOMIC DNA]</scope>
    <source>
        <strain evidence="14">SNU_AA5</strain>
        <tissue evidence="14">Soma without cirri and trophi</tissue>
    </source>
</reference>
<evidence type="ECO:0000256" key="11">
    <source>
        <dbReference type="ARBA" id="ARBA00023180"/>
    </source>
</evidence>
<feature type="transmembrane region" description="Helical" evidence="12">
    <location>
        <begin position="484"/>
        <end position="503"/>
    </location>
</feature>
<dbReference type="EC" id="2.-.-.-" evidence="12"/>
<evidence type="ECO:0000256" key="10">
    <source>
        <dbReference type="ARBA" id="ARBA00023136"/>
    </source>
</evidence>
<feature type="transmembrane region" description="Helical" evidence="12">
    <location>
        <begin position="927"/>
        <end position="947"/>
    </location>
</feature>